<reference evidence="2 3" key="1">
    <citation type="submission" date="2017-02" db="EMBL/GenBank/DDBJ databases">
        <authorList>
            <person name="Peterson S.W."/>
        </authorList>
    </citation>
    <scope>NUCLEOTIDE SEQUENCE [LARGE SCALE GENOMIC DNA]</scope>
    <source>
        <strain evidence="2 3">ATCC 49788</strain>
    </source>
</reference>
<dbReference type="EMBL" id="FUYB01000013">
    <property type="protein sequence ID" value="SKA84779.1"/>
    <property type="molecule type" value="Genomic_DNA"/>
</dbReference>
<evidence type="ECO:0000256" key="1">
    <source>
        <dbReference type="SAM" id="SignalP"/>
    </source>
</evidence>
<keyword evidence="1" id="KW-0732">Signal</keyword>
<dbReference type="RefSeq" id="WP_159448634.1">
    <property type="nucleotide sequence ID" value="NZ_FUYB01000013.1"/>
</dbReference>
<protein>
    <submittedName>
        <fullName evidence="2">SH3 domain-containing protein</fullName>
    </submittedName>
</protein>
<proteinExistence type="predicted"/>
<dbReference type="AlphaFoldDB" id="A0A1T4X5S5"/>
<feature type="chain" id="PRO_5012413978" evidence="1">
    <location>
        <begin position="25"/>
        <end position="327"/>
    </location>
</feature>
<dbReference type="Proteomes" id="UP000190460">
    <property type="component" value="Unassembled WGS sequence"/>
</dbReference>
<evidence type="ECO:0000313" key="3">
    <source>
        <dbReference type="Proteomes" id="UP000190460"/>
    </source>
</evidence>
<dbReference type="Gene3D" id="2.30.30.40">
    <property type="entry name" value="SH3 Domains"/>
    <property type="match status" value="1"/>
</dbReference>
<evidence type="ECO:0000313" key="2">
    <source>
        <dbReference type="EMBL" id="SKA84779.1"/>
    </source>
</evidence>
<keyword evidence="3" id="KW-1185">Reference proteome</keyword>
<gene>
    <name evidence="2" type="ORF">SAMN02745130_02532</name>
</gene>
<name>A0A1T4X5S5_9GAMM</name>
<organism evidence="2 3">
    <name type="scientific">Thiothrix eikelboomii</name>
    <dbReference type="NCBI Taxonomy" id="92487"/>
    <lineage>
        <taxon>Bacteria</taxon>
        <taxon>Pseudomonadati</taxon>
        <taxon>Pseudomonadota</taxon>
        <taxon>Gammaproteobacteria</taxon>
        <taxon>Thiotrichales</taxon>
        <taxon>Thiotrichaceae</taxon>
        <taxon>Thiothrix</taxon>
    </lineage>
</organism>
<feature type="signal peptide" evidence="1">
    <location>
        <begin position="1"/>
        <end position="24"/>
    </location>
</feature>
<sequence>MQVIFKALTMFGLCLAVQATPSYAATNTTYQAPKIIAGAGVRVRANPKLTATEVGKLAFGTVVVTQQRSPTQETVGAKKDYWYSVNTPLKGWVFGGLLQDYDAKNPDKAAVQLIRSKLGKPEKVLETGVLNFNEALEVSQFAQSAATKAKSIEAAGELKLAYLQAVQQGLYAINPEQDQKPPYSTWVKSLGSQVFYHELAGGYYVDSRTFWKLADQYKAASVGDVIAWQAAHAALGGECEGFVECMSYRGQITAGEYLKRYPKGRYVIPMLEELNEDLAYMAKEAPNQRANVKEIDFARWDKILAPVSKSPTLDKTKQYLKQIKAYQ</sequence>
<dbReference type="OrthoDB" id="5624172at2"/>
<accession>A0A1T4X5S5</accession>